<evidence type="ECO:0000313" key="2">
    <source>
        <dbReference type="WBParaSite" id="RSKR_0000910500.1"/>
    </source>
</evidence>
<sequence>MCIDFVELINKGFQVKHLMTPLTTSNRIRLAQSWKINDFKTLLSPILIPRTVGSNGHKKVADYITNVSKDAGFSVEYDIFDDITPNGRFTFKNIIATFDPSAPRRLVLACHYDSKIFPNQVFIGAIDSAVPCAMMLDIANVLGPLLSSRKDKSITLQLIFFDGEEAFKEWTSTDSIYGSRHLAHKWATQYYNDTDGKSQNLVKEIDRIDVLVLLDLLGAPGTTLNPFYSHKTYNHYSKFSDIELALRNTDNLYTQSPVFSTSYSYGAIEDDHVPFLARKVPIVHLIPSAFPREWHTINDDATILDYTSIHTILTVVKIFTGKPWARNIC</sequence>
<organism evidence="1 2">
    <name type="scientific">Rhabditophanes sp. KR3021</name>
    <dbReference type="NCBI Taxonomy" id="114890"/>
    <lineage>
        <taxon>Eukaryota</taxon>
        <taxon>Metazoa</taxon>
        <taxon>Ecdysozoa</taxon>
        <taxon>Nematoda</taxon>
        <taxon>Chromadorea</taxon>
        <taxon>Rhabditida</taxon>
        <taxon>Tylenchina</taxon>
        <taxon>Panagrolaimomorpha</taxon>
        <taxon>Strongyloidoidea</taxon>
        <taxon>Alloionematidae</taxon>
        <taxon>Rhabditophanes</taxon>
    </lineage>
</organism>
<proteinExistence type="predicted"/>
<evidence type="ECO:0000313" key="1">
    <source>
        <dbReference type="Proteomes" id="UP000095286"/>
    </source>
</evidence>
<protein>
    <submittedName>
        <fullName evidence="2">Glutaminyl-peptide cyclotransferase</fullName>
    </submittedName>
</protein>
<dbReference type="Proteomes" id="UP000095286">
    <property type="component" value="Unplaced"/>
</dbReference>
<dbReference type="WBParaSite" id="RSKR_0000910500.1">
    <property type="protein sequence ID" value="RSKR_0000910500.1"/>
    <property type="gene ID" value="RSKR_0000910500"/>
</dbReference>
<reference evidence="2" key="1">
    <citation type="submission" date="2016-11" db="UniProtKB">
        <authorList>
            <consortium name="WormBaseParasite"/>
        </authorList>
    </citation>
    <scope>IDENTIFICATION</scope>
    <source>
        <strain evidence="2">KR3021</strain>
    </source>
</reference>
<name>A0AC35UAH9_9BILA</name>
<accession>A0AC35UAH9</accession>